<organism evidence="3 4">
    <name type="scientific">Microvirga lotononidis</name>
    <dbReference type="NCBI Taxonomy" id="864069"/>
    <lineage>
        <taxon>Bacteria</taxon>
        <taxon>Pseudomonadati</taxon>
        <taxon>Pseudomonadota</taxon>
        <taxon>Alphaproteobacteria</taxon>
        <taxon>Hyphomicrobiales</taxon>
        <taxon>Methylobacteriaceae</taxon>
        <taxon>Microvirga</taxon>
    </lineage>
</organism>
<feature type="domain" description="Solute-binding protein family 3/N-terminal" evidence="2">
    <location>
        <begin position="39"/>
        <end position="261"/>
    </location>
</feature>
<proteinExistence type="predicted"/>
<dbReference type="eggNOG" id="COG0834">
    <property type="taxonomic scope" value="Bacteria"/>
</dbReference>
<dbReference type="SMART" id="SM00062">
    <property type="entry name" value="PBPb"/>
    <property type="match status" value="1"/>
</dbReference>
<evidence type="ECO:0000259" key="2">
    <source>
        <dbReference type="SMART" id="SM00062"/>
    </source>
</evidence>
<dbReference type="STRING" id="864069.MicloDRAFT_00012430"/>
<gene>
    <name evidence="3" type="ORF">MicloDRAFT_00012430</name>
</gene>
<dbReference type="SUPFAM" id="SSF53850">
    <property type="entry name" value="Periplasmic binding protein-like II"/>
    <property type="match status" value="1"/>
</dbReference>
<evidence type="ECO:0000313" key="4">
    <source>
        <dbReference type="Proteomes" id="UP000003947"/>
    </source>
</evidence>
<name>I4Z130_9HYPH</name>
<dbReference type="Pfam" id="PF00497">
    <property type="entry name" value="SBP_bac_3"/>
    <property type="match status" value="1"/>
</dbReference>
<dbReference type="EMBL" id="JH660640">
    <property type="protein sequence ID" value="EIM29922.1"/>
    <property type="molecule type" value="Genomic_DNA"/>
</dbReference>
<evidence type="ECO:0000313" key="3">
    <source>
        <dbReference type="EMBL" id="EIM29922.1"/>
    </source>
</evidence>
<sequence length="270" mass="29322" precursor="true">MNATWFRRAIGATALLGLTTLITTPGWADALDTIMQRKKILVAIDLGNPPHGMMDAAFKPTGSDVETAQNLAKDLGVELEIVQVTAPNRVQYLLANKADVVISALSITDERKKVIDFTRPYAELQCVVAAPKSMAISSYADLSGKGVSVTRGTVNDQELTRGTANVPNVQIVRFDDDPTSVTGITSGQLQVFASSLPLINQLKKDNPNVDLETKFVMKGFPLGIAFRKNEPKLAAKLNDWVSANLKNGKLVEIYNRYHGVKIDPEKLAGM</sequence>
<evidence type="ECO:0000256" key="1">
    <source>
        <dbReference type="ARBA" id="ARBA00022729"/>
    </source>
</evidence>
<dbReference type="PATRIC" id="fig|864069.3.peg.1380"/>
<dbReference type="AlphaFoldDB" id="I4Z130"/>
<dbReference type="Proteomes" id="UP000003947">
    <property type="component" value="Unassembled WGS sequence"/>
</dbReference>
<dbReference type="RefSeq" id="WP_009489997.1">
    <property type="nucleotide sequence ID" value="NZ_CP141050.1"/>
</dbReference>
<keyword evidence="4" id="KW-1185">Reference proteome</keyword>
<accession>I4Z130</accession>
<keyword evidence="1" id="KW-0732">Signal</keyword>
<dbReference type="PANTHER" id="PTHR35936:SF17">
    <property type="entry name" value="ARGININE-BINDING EXTRACELLULAR PROTEIN ARTP"/>
    <property type="match status" value="1"/>
</dbReference>
<dbReference type="PANTHER" id="PTHR35936">
    <property type="entry name" value="MEMBRANE-BOUND LYTIC MUREIN TRANSGLYCOSYLASE F"/>
    <property type="match status" value="1"/>
</dbReference>
<protein>
    <submittedName>
        <fullName evidence="3">Periplasmic component of amino acid ABC-type transporter/signal transduction system</fullName>
    </submittedName>
</protein>
<dbReference type="Gene3D" id="3.40.190.10">
    <property type="entry name" value="Periplasmic binding protein-like II"/>
    <property type="match status" value="2"/>
</dbReference>
<dbReference type="HOGENOM" id="CLU_019602_18_4_5"/>
<dbReference type="OrthoDB" id="6192933at2"/>
<dbReference type="InterPro" id="IPR001638">
    <property type="entry name" value="Solute-binding_3/MltF_N"/>
</dbReference>
<reference evidence="3 4" key="1">
    <citation type="submission" date="2012-02" db="EMBL/GenBank/DDBJ databases">
        <title>Improved High-Quality Draft sequence of Microvirga sp. WSM3557.</title>
        <authorList>
            <consortium name="US DOE Joint Genome Institute"/>
            <person name="Lucas S."/>
            <person name="Han J."/>
            <person name="Lapidus A."/>
            <person name="Cheng J.-F."/>
            <person name="Goodwin L."/>
            <person name="Pitluck S."/>
            <person name="Peters L."/>
            <person name="Zhang X."/>
            <person name="Detter J.C."/>
            <person name="Han C."/>
            <person name="Tapia R."/>
            <person name="Land M."/>
            <person name="Hauser L."/>
            <person name="Kyrpides N."/>
            <person name="Ivanova N."/>
            <person name="Pagani I."/>
            <person name="Brau L."/>
            <person name="Yates R."/>
            <person name="O'Hara G."/>
            <person name="Rui T."/>
            <person name="Howieson J."/>
            <person name="Reeve W."/>
            <person name="Woyke T."/>
        </authorList>
    </citation>
    <scope>NUCLEOTIDE SEQUENCE [LARGE SCALE GENOMIC DNA]</scope>
    <source>
        <strain evidence="3 4">WSM3557</strain>
    </source>
</reference>